<keyword evidence="5 11" id="KW-1003">Cell membrane</keyword>
<keyword evidence="14" id="KW-1185">Reference proteome</keyword>
<dbReference type="PANTHER" id="PTHR30183">
    <property type="entry name" value="MOLYBDENUM TRANSPORT SYSTEM PERMEASE PROTEIN MODB"/>
    <property type="match status" value="1"/>
</dbReference>
<evidence type="ECO:0000256" key="7">
    <source>
        <dbReference type="ARBA" id="ARBA00022692"/>
    </source>
</evidence>
<name>A0A975J2X5_9BACT</name>
<dbReference type="SUPFAM" id="SSF161098">
    <property type="entry name" value="MetI-like"/>
    <property type="match status" value="1"/>
</dbReference>
<dbReference type="PROSITE" id="PS50928">
    <property type="entry name" value="ABC_TM1"/>
    <property type="match status" value="1"/>
</dbReference>
<evidence type="ECO:0000259" key="12">
    <source>
        <dbReference type="PROSITE" id="PS50928"/>
    </source>
</evidence>
<evidence type="ECO:0000256" key="1">
    <source>
        <dbReference type="ARBA" id="ARBA00002949"/>
    </source>
</evidence>
<comment type="function">
    <text evidence="1 11">Part of the binding-protein-dependent transport system for molybdenum; probably responsible for the translocation of the substrate across the membrane.</text>
</comment>
<gene>
    <name evidence="13" type="primary">modB</name>
    <name evidence="13" type="ORF">KBB96_09060</name>
</gene>
<dbReference type="InterPro" id="IPR035906">
    <property type="entry name" value="MetI-like_sf"/>
</dbReference>
<dbReference type="RefSeq" id="WP_211634370.1">
    <property type="nucleotide sequence ID" value="NZ_CP073100.1"/>
</dbReference>
<organism evidence="13 14">
    <name type="scientific">Luteolibacter ambystomatis</name>
    <dbReference type="NCBI Taxonomy" id="2824561"/>
    <lineage>
        <taxon>Bacteria</taxon>
        <taxon>Pseudomonadati</taxon>
        <taxon>Verrucomicrobiota</taxon>
        <taxon>Verrucomicrobiia</taxon>
        <taxon>Verrucomicrobiales</taxon>
        <taxon>Verrucomicrobiaceae</taxon>
        <taxon>Luteolibacter</taxon>
    </lineage>
</organism>
<sequence length="223" mass="23923">MTSADGQLVLFTLTTALLAVALSLPGGVAMGWWLARKNWPGKSWVETLLALPLVMPPVATGLILLKLLGRRGPIGGWLHRTFDLEIVFTWKAVVVALAVMSFPLLVRCIRSAFEEVPRHLEEAAITLGKTPWQVFSKVSLPLARRGIIGGVVLAFARALGEFGATVMVAGLIPGVTETLPLAIYRSFQTGDDSRAWALAGLSAAIAFAAVWTSNRLLRGRGVL</sequence>
<dbReference type="NCBIfam" id="NF038017">
    <property type="entry name" value="ABC_perm1"/>
    <property type="match status" value="1"/>
</dbReference>
<evidence type="ECO:0000313" key="13">
    <source>
        <dbReference type="EMBL" id="QUE53026.1"/>
    </source>
</evidence>
<feature type="transmembrane region" description="Helical" evidence="10">
    <location>
        <begin position="147"/>
        <end position="175"/>
    </location>
</feature>
<accession>A0A975J2X5</accession>
<feature type="domain" description="ABC transmembrane type-1" evidence="12">
    <location>
        <begin position="9"/>
        <end position="217"/>
    </location>
</feature>
<protein>
    <recommendedName>
        <fullName evidence="11">Molybdenum transport system permease</fullName>
    </recommendedName>
</protein>
<evidence type="ECO:0000256" key="4">
    <source>
        <dbReference type="ARBA" id="ARBA00022448"/>
    </source>
</evidence>
<dbReference type="InterPro" id="IPR011867">
    <property type="entry name" value="ModB_ABC"/>
</dbReference>
<keyword evidence="7 10" id="KW-0812">Transmembrane</keyword>
<dbReference type="PANTHER" id="PTHR30183:SF3">
    <property type="entry name" value="MOLYBDENUM TRANSPORT SYSTEM PERMEASE PROTEIN MODB"/>
    <property type="match status" value="1"/>
</dbReference>
<evidence type="ECO:0000256" key="6">
    <source>
        <dbReference type="ARBA" id="ARBA00022505"/>
    </source>
</evidence>
<keyword evidence="8 10" id="KW-1133">Transmembrane helix</keyword>
<evidence type="ECO:0000256" key="5">
    <source>
        <dbReference type="ARBA" id="ARBA00022475"/>
    </source>
</evidence>
<evidence type="ECO:0000256" key="3">
    <source>
        <dbReference type="ARBA" id="ARBA00007069"/>
    </source>
</evidence>
<dbReference type="Pfam" id="PF00528">
    <property type="entry name" value="BPD_transp_1"/>
    <property type="match status" value="1"/>
</dbReference>
<dbReference type="CDD" id="cd06261">
    <property type="entry name" value="TM_PBP2"/>
    <property type="match status" value="1"/>
</dbReference>
<comment type="similarity">
    <text evidence="3 11">Belongs to the binding-protein-dependent transport system permease family. CysTW subfamily.</text>
</comment>
<keyword evidence="4 10" id="KW-0813">Transport</keyword>
<keyword evidence="6 11" id="KW-0500">Molybdenum</keyword>
<feature type="transmembrane region" description="Helical" evidence="10">
    <location>
        <begin position="88"/>
        <end position="109"/>
    </location>
</feature>
<dbReference type="GO" id="GO:0005886">
    <property type="term" value="C:plasma membrane"/>
    <property type="evidence" value="ECO:0007669"/>
    <property type="project" value="UniProtKB-SubCell"/>
</dbReference>
<feature type="transmembrane region" description="Helical" evidence="10">
    <location>
        <begin position="47"/>
        <end position="68"/>
    </location>
</feature>
<feature type="transmembrane region" description="Helical" evidence="10">
    <location>
        <begin position="6"/>
        <end position="35"/>
    </location>
</feature>
<evidence type="ECO:0000256" key="2">
    <source>
        <dbReference type="ARBA" id="ARBA00004651"/>
    </source>
</evidence>
<evidence type="ECO:0000313" key="14">
    <source>
        <dbReference type="Proteomes" id="UP000676169"/>
    </source>
</evidence>
<proteinExistence type="inferred from homology"/>
<dbReference type="InterPro" id="IPR049783">
    <property type="entry name" value="ABC_perm_TupB-like"/>
</dbReference>
<dbReference type="AlphaFoldDB" id="A0A975J2X5"/>
<dbReference type="Proteomes" id="UP000676169">
    <property type="component" value="Chromosome"/>
</dbReference>
<dbReference type="KEGG" id="lamb:KBB96_09060"/>
<evidence type="ECO:0000256" key="11">
    <source>
        <dbReference type="RuleBase" id="RU365097"/>
    </source>
</evidence>
<dbReference type="GO" id="GO:0015098">
    <property type="term" value="F:molybdate ion transmembrane transporter activity"/>
    <property type="evidence" value="ECO:0007669"/>
    <property type="project" value="UniProtKB-UniRule"/>
</dbReference>
<evidence type="ECO:0000256" key="8">
    <source>
        <dbReference type="ARBA" id="ARBA00022989"/>
    </source>
</evidence>
<dbReference type="EMBL" id="CP073100">
    <property type="protein sequence ID" value="QUE53026.1"/>
    <property type="molecule type" value="Genomic_DNA"/>
</dbReference>
<reference evidence="13" key="1">
    <citation type="submission" date="2021-04" db="EMBL/GenBank/DDBJ databases">
        <title>Luteolibacter sp. 32A isolated from the skin of an Anderson's salamander (Ambystoma andersonii).</title>
        <authorList>
            <person name="Spergser J."/>
            <person name="Busse H.-J."/>
        </authorList>
    </citation>
    <scope>NUCLEOTIDE SEQUENCE</scope>
    <source>
        <strain evidence="13">32A</strain>
    </source>
</reference>
<evidence type="ECO:0000256" key="9">
    <source>
        <dbReference type="ARBA" id="ARBA00023136"/>
    </source>
</evidence>
<feature type="transmembrane region" description="Helical" evidence="10">
    <location>
        <begin position="195"/>
        <end position="217"/>
    </location>
</feature>
<keyword evidence="9 10" id="KW-0472">Membrane</keyword>
<dbReference type="NCBIfam" id="TIGR02141">
    <property type="entry name" value="modB_ABC"/>
    <property type="match status" value="1"/>
</dbReference>
<comment type="subcellular location">
    <subcellularLocation>
        <location evidence="2 10">Cell membrane</location>
        <topology evidence="2 10">Multi-pass membrane protein</topology>
    </subcellularLocation>
</comment>
<evidence type="ECO:0000256" key="10">
    <source>
        <dbReference type="RuleBase" id="RU363032"/>
    </source>
</evidence>
<dbReference type="InterPro" id="IPR000515">
    <property type="entry name" value="MetI-like"/>
</dbReference>
<dbReference type="Gene3D" id="1.10.3720.10">
    <property type="entry name" value="MetI-like"/>
    <property type="match status" value="1"/>
</dbReference>